<comment type="caution">
    <text evidence="14">The sequence shown here is derived from an EMBL/GenBank/DDBJ whole genome shotgun (WGS) entry which is preliminary data.</text>
</comment>
<dbReference type="Pfam" id="PF08284">
    <property type="entry name" value="RVP_2"/>
    <property type="match status" value="1"/>
</dbReference>
<accession>A0A388KM62</accession>
<dbReference type="InterPro" id="IPR043128">
    <property type="entry name" value="Rev_trsase/Diguanyl_cyclase"/>
</dbReference>
<keyword evidence="4" id="KW-0540">Nuclease</keyword>
<dbReference type="InterPro" id="IPR021109">
    <property type="entry name" value="Peptidase_aspartic_dom_sf"/>
</dbReference>
<dbReference type="Pfam" id="PF17919">
    <property type="entry name" value="RT_RNaseH_2"/>
    <property type="match status" value="1"/>
</dbReference>
<dbReference type="InterPro" id="IPR050951">
    <property type="entry name" value="Retrovirus_Pol_polyprotein"/>
</dbReference>
<keyword evidence="3" id="KW-0548">Nucleotidyltransferase</keyword>
<dbReference type="InterPro" id="IPR043502">
    <property type="entry name" value="DNA/RNA_pol_sf"/>
</dbReference>
<dbReference type="GO" id="GO:0003964">
    <property type="term" value="F:RNA-directed DNA polymerase activity"/>
    <property type="evidence" value="ECO:0007669"/>
    <property type="project" value="UniProtKB-KW"/>
</dbReference>
<keyword evidence="7" id="KW-0460">Magnesium</keyword>
<keyword evidence="9" id="KW-0229">DNA integration</keyword>
<dbReference type="GO" id="GO:0006508">
    <property type="term" value="P:proteolysis"/>
    <property type="evidence" value="ECO:0007669"/>
    <property type="project" value="UniProtKB-KW"/>
</dbReference>
<evidence type="ECO:0000256" key="7">
    <source>
        <dbReference type="ARBA" id="ARBA00022842"/>
    </source>
</evidence>
<keyword evidence="8" id="KW-0694">RNA-binding</keyword>
<dbReference type="PROSITE" id="PS00141">
    <property type="entry name" value="ASP_PROTEASE"/>
    <property type="match status" value="1"/>
</dbReference>
<evidence type="ECO:0000256" key="6">
    <source>
        <dbReference type="ARBA" id="ARBA00022801"/>
    </source>
</evidence>
<dbReference type="CDD" id="cd01647">
    <property type="entry name" value="RT_LTR"/>
    <property type="match status" value="3"/>
</dbReference>
<feature type="region of interest" description="Disordered" evidence="12">
    <location>
        <begin position="1536"/>
        <end position="1563"/>
    </location>
</feature>
<evidence type="ECO:0000313" key="15">
    <source>
        <dbReference type="Proteomes" id="UP000265515"/>
    </source>
</evidence>
<evidence type="ECO:0000256" key="8">
    <source>
        <dbReference type="ARBA" id="ARBA00022884"/>
    </source>
</evidence>
<evidence type="ECO:0000256" key="11">
    <source>
        <dbReference type="ARBA" id="ARBA00023268"/>
    </source>
</evidence>
<organism evidence="14 15">
    <name type="scientific">Chara braunii</name>
    <name type="common">Braun's stonewort</name>
    <dbReference type="NCBI Taxonomy" id="69332"/>
    <lineage>
        <taxon>Eukaryota</taxon>
        <taxon>Viridiplantae</taxon>
        <taxon>Streptophyta</taxon>
        <taxon>Charophyceae</taxon>
        <taxon>Charales</taxon>
        <taxon>Characeae</taxon>
        <taxon>Chara</taxon>
    </lineage>
</organism>
<dbReference type="CDD" id="cd00303">
    <property type="entry name" value="retropepsin_like"/>
    <property type="match status" value="1"/>
</dbReference>
<feature type="domain" description="Reverse transcriptase" evidence="13">
    <location>
        <begin position="428"/>
        <end position="607"/>
    </location>
</feature>
<dbReference type="SUPFAM" id="SSF56672">
    <property type="entry name" value="DNA/RNA polymerases"/>
    <property type="match status" value="4"/>
</dbReference>
<dbReference type="Gramene" id="GBG71140">
    <property type="protein sequence ID" value="GBG71140"/>
    <property type="gene ID" value="CBR_g8442"/>
</dbReference>
<dbReference type="FunFam" id="3.30.70.270:FF:000020">
    <property type="entry name" value="Transposon Tf2-6 polyprotein-like Protein"/>
    <property type="match status" value="2"/>
</dbReference>
<dbReference type="GO" id="GO:0004519">
    <property type="term" value="F:endonuclease activity"/>
    <property type="evidence" value="ECO:0007669"/>
    <property type="project" value="UniProtKB-KW"/>
</dbReference>
<sequence>MSRRSRNFTVDAPKETATNLSWNWAVPTQTEEIMALRRRCSRPNLTSRACRFCSSTRSEKKMVEGLGRRVVEHVAVGCSTDEIEDVVGRRAGGVWGVSGVKVVAGGGIGRRIVDARIWLQGAGGQCLRGGGPRGRGGGGGSGCGRAGSGEAGRLVGGAAGLGTIGLLMPQLAATETTVVGLEEGAFGRGELFETRGLGGGGKLGGQALPFHPHEMDSLEVFLGELGWVKGLGRGVEAAASFCYEDPGQDELQSIAAFFLYLKEKKKSKTDLIMLRPLINSTRITGLLDSGATRNFMSPNAVKKLHLGMEVQQLQQPLLVRIGDSIVLSIKEKVKGILVTFDTAGKVRHSLNFYIYPELPFDLVFSMQWLRAINPRIDCQIPREPFGLPNWPTKHHIELLPGAVPPKGRIYRMSPAELEELRKQLETLTSKGWIRPNTFEFGAPVLFVPKGNGEFRMCIDYRGLNKITRKSTEPLPRIDDLLDMVQGCTVFNKVDLKSGCHQIEMAEEDVYKTAFKTRYGTYEFLVMPFGLCNAPGTFQTEMHCIFRPYLDKFMVVYLDDILVFSKTAREHAEHLALVLQSLRDSQYKINREKSSFGVPSVIYLGHVISGDGLAPEAAKIAAIQEWPQTETFTDIFESPTSVVSDQPISHEIILEAGAVPPKGCIYCMSEEEFVVLRAQLDDLLDKGWIRPSSSPYGAPVRFVRKKNKDLRLCIDYRKLNAQTVKNAGPLPRIDDLLKRLGGAKFFSKLDLKLGYHQISIRPQDCYKSAFKTRYEHFEWMVMPFGLTNTPATFQAAITNEFRAMLDRFVIVYLDDILVYSRTLEDHLEHLRRVLETLRLAKYKANRDKCKFVQQELEYLGHFVTPASISANSAVAVTNNEAGNFATAAAPRLERAGAGPSHVSPYVDREAVQISSKYDGKEDIESWINSMRAYFEVLGTEPETQSVIMGMNVEPVVRGFLEVQATRAGIPKIKLTRWLKTTPVASLEELLISQYLDPHAAAKARIQLDKITRSKWTGSMKSPQTYLSKMFATPGLELTAQSCLDVVKGAVPTNFTYCLGRDFIGYTDWFTLMKDIVSLETVDLITTTGSKKPMGGRWFKGSNRFVVHDLLEAEEEVDAEDPTLGDVQEQDPDTCSSAHEFDANHEEEKFTAFKKNANTKGPNRSAGKNYVQLPKGVKIPPKPEDATTKPWVDLQITENDWRGRLKKGSQCEWTKWKESLFMVKDDHGNELPVLSDEKHESPVTFLNAMKFCKKWHKHKEEEQLYVAFVRGCKVFSKIDLKFGYHQIEVDFADQHKTAFKTRDGLYEFTVMPFGLTNAPATFQSLMDKVLREQIGRFVVVYLDDILIFSKSMEEHLKHLEEVLTILKKTQLHLNLEKSEFGKDSVIYLGHRLSAAGLEPEATKVEVIRNWPQPVNIRELRSCLGLASYYQKFVPRFSIVAHPLSQLTSINVPYSWDAACTNAFQALKEALVLPPEDERRLMVEARARNLETVREAAAAVERTLAAAAASAVARTTSAATSELTFSGFPFGMLDTTSQSISSTLGSRTSQMAGLQSSSPPPRTREQMELQQVERIRLRLEEELKEATKRENAIRNRSAKLEGRAADKAALEGLDESTLDNNVKIVKASILSMHAYMDNKLDATQDTLDQILNAMYRPGVRPAVLPSLPFWAMTDPYPPQSGTIPSGTSATALSQNVASSHLLVQRSFLGMTGYYRTFVKNYSIVVAPLTDLTRLDNPWEWTDECKAAFRHLKHALTHYEVLKLPDPDKPFIVTTDASQYDIGAVLAQQEGPKLRPVEYTLKKMSSQKLAQSTYEKELYAVYKALTHWRHYLLGRFFILRTDHQTLRWMRTQPVLSDALKRWIEVIEQYDFDPQEYNKVADALSRRPDFSGALMTEFDLTDDVTRSLVDAYREDQFMSEIIRRVEAKDKTTSAEFELGNGLLFLENAGNKRFLASERTSQSEDPPNQVASLLDLLIVD</sequence>
<dbReference type="Proteomes" id="UP000265515">
    <property type="component" value="Unassembled WGS sequence"/>
</dbReference>
<dbReference type="InterPro" id="IPR000477">
    <property type="entry name" value="RT_dom"/>
</dbReference>
<evidence type="ECO:0000256" key="12">
    <source>
        <dbReference type="SAM" id="MobiDB-lite"/>
    </source>
</evidence>
<feature type="compositionally biased region" description="Polar residues" evidence="12">
    <location>
        <begin position="1536"/>
        <end position="1554"/>
    </location>
</feature>
<proteinExistence type="predicted"/>
<dbReference type="Gene3D" id="3.30.70.270">
    <property type="match status" value="5"/>
</dbReference>
<dbReference type="CDD" id="cd09274">
    <property type="entry name" value="RNase_HI_RT_Ty3"/>
    <property type="match status" value="1"/>
</dbReference>
<keyword evidence="5" id="KW-0255">Endonuclease</keyword>
<evidence type="ECO:0000256" key="4">
    <source>
        <dbReference type="ARBA" id="ARBA00022722"/>
    </source>
</evidence>
<dbReference type="GO" id="GO:0003723">
    <property type="term" value="F:RNA binding"/>
    <property type="evidence" value="ECO:0007669"/>
    <property type="project" value="UniProtKB-KW"/>
</dbReference>
<evidence type="ECO:0000259" key="13">
    <source>
        <dbReference type="PROSITE" id="PS50878"/>
    </source>
</evidence>
<name>A0A388KM62_CHABU</name>
<keyword evidence="11" id="KW-0511">Multifunctional enzyme</keyword>
<dbReference type="FunFam" id="3.10.10.10:FF:000007">
    <property type="entry name" value="Retrovirus-related Pol polyprotein from transposon 17.6-like Protein"/>
    <property type="match status" value="2"/>
</dbReference>
<evidence type="ECO:0000256" key="1">
    <source>
        <dbReference type="ARBA" id="ARBA00022670"/>
    </source>
</evidence>
<feature type="region of interest" description="Disordered" evidence="12">
    <location>
        <begin position="1153"/>
        <end position="1185"/>
    </location>
</feature>
<keyword evidence="10" id="KW-0695">RNA-directed DNA polymerase</keyword>
<evidence type="ECO:0000256" key="2">
    <source>
        <dbReference type="ARBA" id="ARBA00022679"/>
    </source>
</evidence>
<dbReference type="EMBL" id="BFEA01000141">
    <property type="protein sequence ID" value="GBG71140.1"/>
    <property type="molecule type" value="Genomic_DNA"/>
</dbReference>
<evidence type="ECO:0000256" key="3">
    <source>
        <dbReference type="ARBA" id="ARBA00022695"/>
    </source>
</evidence>
<dbReference type="PANTHER" id="PTHR37984:SF5">
    <property type="entry name" value="PROTEIN NYNRIN-LIKE"/>
    <property type="match status" value="1"/>
</dbReference>
<reference evidence="14 15" key="1">
    <citation type="journal article" date="2018" name="Cell">
        <title>The Chara Genome: Secondary Complexity and Implications for Plant Terrestrialization.</title>
        <authorList>
            <person name="Nishiyama T."/>
            <person name="Sakayama H."/>
            <person name="Vries J.D."/>
            <person name="Buschmann H."/>
            <person name="Saint-Marcoux D."/>
            <person name="Ullrich K.K."/>
            <person name="Haas F.B."/>
            <person name="Vanderstraeten L."/>
            <person name="Becker D."/>
            <person name="Lang D."/>
            <person name="Vosolsobe S."/>
            <person name="Rombauts S."/>
            <person name="Wilhelmsson P.K.I."/>
            <person name="Janitza P."/>
            <person name="Kern R."/>
            <person name="Heyl A."/>
            <person name="Rumpler F."/>
            <person name="Villalobos L.I.A.C."/>
            <person name="Clay J.M."/>
            <person name="Skokan R."/>
            <person name="Toyoda A."/>
            <person name="Suzuki Y."/>
            <person name="Kagoshima H."/>
            <person name="Schijlen E."/>
            <person name="Tajeshwar N."/>
            <person name="Catarino B."/>
            <person name="Hetherington A.J."/>
            <person name="Saltykova A."/>
            <person name="Bonnot C."/>
            <person name="Breuninger H."/>
            <person name="Symeonidi A."/>
            <person name="Radhakrishnan G.V."/>
            <person name="Van Nieuwerburgh F."/>
            <person name="Deforce D."/>
            <person name="Chang C."/>
            <person name="Karol K.G."/>
            <person name="Hedrich R."/>
            <person name="Ulvskov P."/>
            <person name="Glockner G."/>
            <person name="Delwiche C.F."/>
            <person name="Petrasek J."/>
            <person name="Van de Peer Y."/>
            <person name="Friml J."/>
            <person name="Beilby M."/>
            <person name="Dolan L."/>
            <person name="Kohara Y."/>
            <person name="Sugano S."/>
            <person name="Fujiyama A."/>
            <person name="Delaux P.-M."/>
            <person name="Quint M."/>
            <person name="TheiBen G."/>
            <person name="Hagemann M."/>
            <person name="Harholt J."/>
            <person name="Dunand C."/>
            <person name="Zachgo S."/>
            <person name="Langdale J."/>
            <person name="Maumus F."/>
            <person name="Straeten D.V.D."/>
            <person name="Gould S.B."/>
            <person name="Rensing S.A."/>
        </authorList>
    </citation>
    <scope>NUCLEOTIDE SEQUENCE [LARGE SCALE GENOMIC DNA]</scope>
    <source>
        <strain evidence="14 15">S276</strain>
    </source>
</reference>
<dbReference type="GO" id="GO:0004190">
    <property type="term" value="F:aspartic-type endopeptidase activity"/>
    <property type="evidence" value="ECO:0007669"/>
    <property type="project" value="InterPro"/>
</dbReference>
<keyword evidence="6" id="KW-0378">Hydrolase</keyword>
<evidence type="ECO:0000313" key="14">
    <source>
        <dbReference type="EMBL" id="GBG71140.1"/>
    </source>
</evidence>
<protein>
    <recommendedName>
        <fullName evidence="13">Reverse transcriptase domain-containing protein</fullName>
    </recommendedName>
</protein>
<evidence type="ECO:0000256" key="5">
    <source>
        <dbReference type="ARBA" id="ARBA00022759"/>
    </source>
</evidence>
<dbReference type="InterPro" id="IPR001969">
    <property type="entry name" value="Aspartic_peptidase_AS"/>
</dbReference>
<dbReference type="Pfam" id="PF00078">
    <property type="entry name" value="RVT_1"/>
    <property type="match status" value="3"/>
</dbReference>
<dbReference type="InterPro" id="IPR041577">
    <property type="entry name" value="RT_RNaseH_2"/>
</dbReference>
<dbReference type="SUPFAM" id="SSF50630">
    <property type="entry name" value="Acid proteases"/>
    <property type="match status" value="1"/>
</dbReference>
<evidence type="ECO:0000256" key="9">
    <source>
        <dbReference type="ARBA" id="ARBA00022908"/>
    </source>
</evidence>
<dbReference type="PROSITE" id="PS50878">
    <property type="entry name" value="RT_POL"/>
    <property type="match status" value="3"/>
</dbReference>
<keyword evidence="15" id="KW-1185">Reference proteome</keyword>
<gene>
    <name evidence="14" type="ORF">CBR_g8442</name>
</gene>
<dbReference type="PANTHER" id="PTHR37984">
    <property type="entry name" value="PROTEIN CBG26694"/>
    <property type="match status" value="1"/>
</dbReference>
<evidence type="ECO:0000256" key="10">
    <source>
        <dbReference type="ARBA" id="ARBA00022918"/>
    </source>
</evidence>
<keyword evidence="2" id="KW-0808">Transferase</keyword>
<dbReference type="GO" id="GO:0015074">
    <property type="term" value="P:DNA integration"/>
    <property type="evidence" value="ECO:0007669"/>
    <property type="project" value="UniProtKB-KW"/>
</dbReference>
<feature type="domain" description="Reverse transcriptase" evidence="13">
    <location>
        <begin position="683"/>
        <end position="862"/>
    </location>
</feature>
<keyword evidence="1" id="KW-0645">Protease</keyword>
<dbReference type="Gene3D" id="3.10.10.10">
    <property type="entry name" value="HIV Type 1 Reverse Transcriptase, subunit A, domain 1"/>
    <property type="match status" value="2"/>
</dbReference>
<feature type="domain" description="Reverse transcriptase" evidence="13">
    <location>
        <begin position="1159"/>
        <end position="1390"/>
    </location>
</feature>
<dbReference type="Gene3D" id="2.40.70.10">
    <property type="entry name" value="Acid Proteases"/>
    <property type="match status" value="1"/>
</dbReference>